<dbReference type="SUPFAM" id="SSF51998">
    <property type="entry name" value="PFL-like glycyl radical enzymes"/>
    <property type="match status" value="1"/>
</dbReference>
<dbReference type="EMBL" id="BARU01048064">
    <property type="protein sequence ID" value="GAH93020.1"/>
    <property type="molecule type" value="Genomic_DNA"/>
</dbReference>
<feature type="non-terminal residue" evidence="2">
    <location>
        <position position="1"/>
    </location>
</feature>
<evidence type="ECO:0000313" key="2">
    <source>
        <dbReference type="EMBL" id="GAH93020.1"/>
    </source>
</evidence>
<feature type="non-terminal residue" evidence="2">
    <location>
        <position position="87"/>
    </location>
</feature>
<protein>
    <recommendedName>
        <fullName evidence="1">Ribonucleotide reductase large subunit C-terminal domain-containing protein</fullName>
    </recommendedName>
</protein>
<gene>
    <name evidence="2" type="ORF">S03H2_71660</name>
</gene>
<dbReference type="AlphaFoldDB" id="X1KHD0"/>
<accession>X1KHD0</accession>
<dbReference type="InterPro" id="IPR000788">
    <property type="entry name" value="RNR_lg_C"/>
</dbReference>
<dbReference type="Gene3D" id="3.20.70.20">
    <property type="match status" value="1"/>
</dbReference>
<sequence length="87" mass="9563">AIAAAISAVMTGTAYAASAEIAEMKGPFEQFSENRDAMLKVINMHRRHAYDIPESHCPDYLRNAAKDAWDQAFDDGSRVGFRNAQAT</sequence>
<organism evidence="2">
    <name type="scientific">marine sediment metagenome</name>
    <dbReference type="NCBI Taxonomy" id="412755"/>
    <lineage>
        <taxon>unclassified sequences</taxon>
        <taxon>metagenomes</taxon>
        <taxon>ecological metagenomes</taxon>
    </lineage>
</organism>
<evidence type="ECO:0000259" key="1">
    <source>
        <dbReference type="Pfam" id="PF02867"/>
    </source>
</evidence>
<comment type="caution">
    <text evidence="2">The sequence shown here is derived from an EMBL/GenBank/DDBJ whole genome shotgun (WGS) entry which is preliminary data.</text>
</comment>
<dbReference type="Pfam" id="PF02867">
    <property type="entry name" value="Ribonuc_red_lgC"/>
    <property type="match status" value="1"/>
</dbReference>
<proteinExistence type="predicted"/>
<reference evidence="2" key="1">
    <citation type="journal article" date="2014" name="Front. Microbiol.">
        <title>High frequency of phylogenetically diverse reductive dehalogenase-homologous genes in deep subseafloor sedimentary metagenomes.</title>
        <authorList>
            <person name="Kawai M."/>
            <person name="Futagami T."/>
            <person name="Toyoda A."/>
            <person name="Takaki Y."/>
            <person name="Nishi S."/>
            <person name="Hori S."/>
            <person name="Arai W."/>
            <person name="Tsubouchi T."/>
            <person name="Morono Y."/>
            <person name="Uchiyama I."/>
            <person name="Ito T."/>
            <person name="Fujiyama A."/>
            <person name="Inagaki F."/>
            <person name="Takami H."/>
        </authorList>
    </citation>
    <scope>NUCLEOTIDE SEQUENCE</scope>
    <source>
        <strain evidence="2">Expedition CK06-06</strain>
    </source>
</reference>
<name>X1KHD0_9ZZZZ</name>
<feature type="domain" description="Ribonucleotide reductase large subunit C-terminal" evidence="1">
    <location>
        <begin position="2"/>
        <end position="86"/>
    </location>
</feature>